<accession>A0ABN9GM57</accession>
<organism evidence="1 2">
    <name type="scientific">Staurois parvus</name>
    <dbReference type="NCBI Taxonomy" id="386267"/>
    <lineage>
        <taxon>Eukaryota</taxon>
        <taxon>Metazoa</taxon>
        <taxon>Chordata</taxon>
        <taxon>Craniata</taxon>
        <taxon>Vertebrata</taxon>
        <taxon>Euteleostomi</taxon>
        <taxon>Amphibia</taxon>
        <taxon>Batrachia</taxon>
        <taxon>Anura</taxon>
        <taxon>Neobatrachia</taxon>
        <taxon>Ranoidea</taxon>
        <taxon>Ranidae</taxon>
        <taxon>Staurois</taxon>
    </lineage>
</organism>
<reference evidence="1" key="1">
    <citation type="submission" date="2023-05" db="EMBL/GenBank/DDBJ databases">
        <authorList>
            <person name="Stuckert A."/>
        </authorList>
    </citation>
    <scope>NUCLEOTIDE SEQUENCE</scope>
</reference>
<protein>
    <submittedName>
        <fullName evidence="1">Uncharacterized protein</fullName>
    </submittedName>
</protein>
<dbReference type="Proteomes" id="UP001162483">
    <property type="component" value="Unassembled WGS sequence"/>
</dbReference>
<proteinExistence type="predicted"/>
<evidence type="ECO:0000313" key="1">
    <source>
        <dbReference type="EMBL" id="CAI9610526.1"/>
    </source>
</evidence>
<gene>
    <name evidence="1" type="ORF">SPARVUS_LOCUS14423241</name>
</gene>
<dbReference type="EMBL" id="CATNWA010018968">
    <property type="protein sequence ID" value="CAI9610526.1"/>
    <property type="molecule type" value="Genomic_DNA"/>
</dbReference>
<evidence type="ECO:0000313" key="2">
    <source>
        <dbReference type="Proteomes" id="UP001162483"/>
    </source>
</evidence>
<name>A0ABN9GM57_9NEOB</name>
<comment type="caution">
    <text evidence="1">The sequence shown here is derived from an EMBL/GenBank/DDBJ whole genome shotgun (WGS) entry which is preliminary data.</text>
</comment>
<keyword evidence="2" id="KW-1185">Reference proteome</keyword>
<sequence length="81" mass="9311">MENLRGLIPKHQYFISVFFIYYTYRRSGGRLPNPTPLIQGNITLEDSRPFAHIKVCINRKGTGILKQLISRGNYALLLYGP</sequence>